<proteinExistence type="predicted"/>
<dbReference type="CDD" id="cd06661">
    <property type="entry name" value="GGCT_like"/>
    <property type="match status" value="1"/>
</dbReference>
<evidence type="ECO:0000259" key="1">
    <source>
        <dbReference type="Pfam" id="PF06094"/>
    </source>
</evidence>
<accession>A0ABU1EC21</accession>
<dbReference type="RefSeq" id="WP_252214174.1">
    <property type="nucleotide sequence ID" value="NZ_JAVJAN010000001.1"/>
</dbReference>
<dbReference type="Pfam" id="PF06094">
    <property type="entry name" value="GGACT"/>
    <property type="match status" value="1"/>
</dbReference>
<evidence type="ECO:0000313" key="3">
    <source>
        <dbReference type="Proteomes" id="UP001256646"/>
    </source>
</evidence>
<dbReference type="InterPro" id="IPR036568">
    <property type="entry name" value="GGCT-like_sf"/>
</dbReference>
<gene>
    <name evidence="2" type="ORF">RGC78_00390</name>
</gene>
<sequence length="146" mass="16831">MSNINIFVYGSLREGFFNYNKYLDGKVIEAKPALLKGMHLYHMPYKGYPAILPGDGKVLGEIISIKDYNSTLKAIDDMEGFISSDNPNNEYNKILLEVEHLNTKTKENCYVYFYNKDIDSIFSEKSIHIPDGDWKNYMINTNKSHS</sequence>
<name>A0ABU1EC21_9CLOT</name>
<dbReference type="SUPFAM" id="SSF110857">
    <property type="entry name" value="Gamma-glutamyl cyclotransferase-like"/>
    <property type="match status" value="1"/>
</dbReference>
<dbReference type="Proteomes" id="UP001256646">
    <property type="component" value="Unassembled WGS sequence"/>
</dbReference>
<dbReference type="InterPro" id="IPR009288">
    <property type="entry name" value="AIG2-like_dom"/>
</dbReference>
<evidence type="ECO:0000313" key="2">
    <source>
        <dbReference type="EMBL" id="MDR5585920.1"/>
    </source>
</evidence>
<comment type="caution">
    <text evidence="2">The sequence shown here is derived from an EMBL/GenBank/DDBJ whole genome shotgun (WGS) entry which is preliminary data.</text>
</comment>
<dbReference type="InterPro" id="IPR013024">
    <property type="entry name" value="GGCT-like"/>
</dbReference>
<protein>
    <submittedName>
        <fullName evidence="2">Gamma-glutamylcyclotransferase family protein</fullName>
    </submittedName>
</protein>
<reference evidence="2 3" key="1">
    <citation type="submission" date="2023-09" db="EMBL/GenBank/DDBJ databases">
        <authorList>
            <person name="Zhai L."/>
        </authorList>
    </citation>
    <scope>NUCLEOTIDE SEQUENCE [LARGE SCALE GENOMIC DNA]</scope>
    <source>
        <strain evidence="2 3">5 N-1</strain>
    </source>
</reference>
<organism evidence="2 3">
    <name type="scientific">Clostridium aquiflavi</name>
    <dbReference type="NCBI Taxonomy" id="3073603"/>
    <lineage>
        <taxon>Bacteria</taxon>
        <taxon>Bacillati</taxon>
        <taxon>Bacillota</taxon>
        <taxon>Clostridia</taxon>
        <taxon>Eubacteriales</taxon>
        <taxon>Clostridiaceae</taxon>
        <taxon>Clostridium</taxon>
    </lineage>
</organism>
<keyword evidence="3" id="KW-1185">Reference proteome</keyword>
<dbReference type="Gene3D" id="3.10.490.10">
    <property type="entry name" value="Gamma-glutamyl cyclotransferase-like"/>
    <property type="match status" value="1"/>
</dbReference>
<feature type="domain" description="Gamma-glutamylcyclotransferase AIG2-like" evidence="1">
    <location>
        <begin position="6"/>
        <end position="135"/>
    </location>
</feature>
<dbReference type="EMBL" id="JAVJAN010000001">
    <property type="protein sequence ID" value="MDR5585920.1"/>
    <property type="molecule type" value="Genomic_DNA"/>
</dbReference>